<feature type="domain" description="Elongation factor EFG" evidence="2">
    <location>
        <begin position="35"/>
        <end position="110"/>
    </location>
</feature>
<dbReference type="FunFam" id="3.30.70.240:FF:000006">
    <property type="entry name" value="Elongation factor like GTPase 1"/>
    <property type="match status" value="1"/>
</dbReference>
<reference evidence="4" key="1">
    <citation type="submission" date="2013-03" db="EMBL/GenBank/DDBJ databases">
        <title>The Genome Sequence of Anopheles christyi ACHKN1017.</title>
        <authorList>
            <consortium name="The Broad Institute Genomics Platform"/>
            <person name="Neafsey D.E."/>
            <person name="Besansky N."/>
            <person name="Walker B."/>
            <person name="Young S.K."/>
            <person name="Zeng Q."/>
            <person name="Gargeya S."/>
            <person name="Fitzgerald M."/>
            <person name="Haas B."/>
            <person name="Abouelleil A."/>
            <person name="Allen A.W."/>
            <person name="Alvarado L."/>
            <person name="Arachchi H.M."/>
            <person name="Berlin A.M."/>
            <person name="Chapman S.B."/>
            <person name="Gainer-Dewar J."/>
            <person name="Goldberg J."/>
            <person name="Griggs A."/>
            <person name="Gujja S."/>
            <person name="Hansen M."/>
            <person name="Howarth C."/>
            <person name="Imamovic A."/>
            <person name="Ireland A."/>
            <person name="Larimer J."/>
            <person name="McCowan C."/>
            <person name="Murphy C."/>
            <person name="Pearson M."/>
            <person name="Poon T.W."/>
            <person name="Priest M."/>
            <person name="Roberts A."/>
            <person name="Saif S."/>
            <person name="Shea T."/>
            <person name="Sisk P."/>
            <person name="Sykes S."/>
            <person name="Wortman J."/>
            <person name="Nusbaum C."/>
            <person name="Birren B."/>
        </authorList>
    </citation>
    <scope>NUCLEOTIDE SEQUENCE [LARGE SCALE GENOMIC DNA]</scope>
    <source>
        <strain evidence="4">ACHKN1017</strain>
    </source>
</reference>
<dbReference type="AlphaFoldDB" id="A0A182K5B0"/>
<dbReference type="PANTHER" id="PTHR42908">
    <property type="entry name" value="TRANSLATION ELONGATION FACTOR-RELATED"/>
    <property type="match status" value="1"/>
</dbReference>
<reference evidence="3" key="2">
    <citation type="submission" date="2020-05" db="UniProtKB">
        <authorList>
            <consortium name="EnsemblMetazoa"/>
        </authorList>
    </citation>
    <scope>IDENTIFICATION</scope>
    <source>
        <strain evidence="3">ACHKN1017</strain>
    </source>
</reference>
<keyword evidence="1" id="KW-0812">Transmembrane</keyword>
<dbReference type="GO" id="GO:0042256">
    <property type="term" value="P:cytosolic ribosome assembly"/>
    <property type="evidence" value="ECO:0007669"/>
    <property type="project" value="TreeGrafter"/>
</dbReference>
<dbReference type="CDD" id="cd04096">
    <property type="entry name" value="eEF2_snRNP_like_C"/>
    <property type="match status" value="1"/>
</dbReference>
<evidence type="ECO:0000256" key="1">
    <source>
        <dbReference type="SAM" id="Phobius"/>
    </source>
</evidence>
<dbReference type="GO" id="GO:0003924">
    <property type="term" value="F:GTPase activity"/>
    <property type="evidence" value="ECO:0007669"/>
    <property type="project" value="TreeGrafter"/>
</dbReference>
<dbReference type="Pfam" id="PF00679">
    <property type="entry name" value="EFG_C"/>
    <property type="match status" value="1"/>
</dbReference>
<feature type="transmembrane region" description="Helical" evidence="1">
    <location>
        <begin position="33"/>
        <end position="51"/>
    </location>
</feature>
<dbReference type="SUPFAM" id="SSF54980">
    <property type="entry name" value="EF-G C-terminal domain-like"/>
    <property type="match status" value="1"/>
</dbReference>
<dbReference type="VEuPathDB" id="VectorBase:ACHR005945"/>
<accession>A0A182K5B0</accession>
<protein>
    <recommendedName>
        <fullName evidence="2">Elongation factor EFG domain-containing protein</fullName>
    </recommendedName>
</protein>
<dbReference type="EnsemblMetazoa" id="ACHR005945-RA">
    <property type="protein sequence ID" value="ACHR005945-PA"/>
    <property type="gene ID" value="ACHR005945"/>
</dbReference>
<keyword evidence="4" id="KW-1185">Reference proteome</keyword>
<dbReference type="GO" id="GO:0005829">
    <property type="term" value="C:cytosol"/>
    <property type="evidence" value="ECO:0007669"/>
    <property type="project" value="TreeGrafter"/>
</dbReference>
<dbReference type="GO" id="GO:1990904">
    <property type="term" value="C:ribonucleoprotein complex"/>
    <property type="evidence" value="ECO:0007669"/>
    <property type="project" value="TreeGrafter"/>
</dbReference>
<evidence type="ECO:0000313" key="3">
    <source>
        <dbReference type="EnsemblMetazoa" id="ACHR005945-PA"/>
    </source>
</evidence>
<dbReference type="STRING" id="43041.A0A182K5B0"/>
<dbReference type="Proteomes" id="UP000075881">
    <property type="component" value="Unassembled WGS sequence"/>
</dbReference>
<dbReference type="Gene3D" id="3.30.70.240">
    <property type="match status" value="1"/>
</dbReference>
<dbReference type="InterPro" id="IPR000640">
    <property type="entry name" value="EFG_V-like"/>
</dbReference>
<dbReference type="GO" id="GO:0043022">
    <property type="term" value="F:ribosome binding"/>
    <property type="evidence" value="ECO:0007669"/>
    <property type="project" value="TreeGrafter"/>
</dbReference>
<organism evidence="3 4">
    <name type="scientific">Anopheles christyi</name>
    <dbReference type="NCBI Taxonomy" id="43041"/>
    <lineage>
        <taxon>Eukaryota</taxon>
        <taxon>Metazoa</taxon>
        <taxon>Ecdysozoa</taxon>
        <taxon>Arthropoda</taxon>
        <taxon>Hexapoda</taxon>
        <taxon>Insecta</taxon>
        <taxon>Pterygota</taxon>
        <taxon>Neoptera</taxon>
        <taxon>Endopterygota</taxon>
        <taxon>Diptera</taxon>
        <taxon>Nematocera</taxon>
        <taxon>Culicoidea</taxon>
        <taxon>Culicidae</taxon>
        <taxon>Anophelinae</taxon>
        <taxon>Anopheles</taxon>
    </lineage>
</organism>
<dbReference type="PANTHER" id="PTHR42908:SF3">
    <property type="entry name" value="ELONGATION FACTOR-LIKE GTPASE 1"/>
    <property type="match status" value="1"/>
</dbReference>
<keyword evidence="1" id="KW-1133">Transmembrane helix</keyword>
<name>A0A182K5B0_9DIPT</name>
<dbReference type="InterPro" id="IPR035647">
    <property type="entry name" value="EFG_III/V"/>
</dbReference>
<evidence type="ECO:0000259" key="2">
    <source>
        <dbReference type="SMART" id="SM00838"/>
    </source>
</evidence>
<keyword evidence="1" id="KW-0472">Membrane</keyword>
<proteinExistence type="predicted"/>
<evidence type="ECO:0000313" key="4">
    <source>
        <dbReference type="Proteomes" id="UP000075881"/>
    </source>
</evidence>
<sequence>MVKANGVRASVQIVCSNPLEKAYLLDGAFGQEVDMLIVWIVMVLGKLYAVIGRRHGRIQSADLIEGSGQFDVTAVIPVIESFNFATEIRKQTSGLAMPQLVFSHWETVDIDPHWVPSTEEEYLQYGEKADFTNVARVYMDAIRERKGLPVDKKLVEFAEKQRTLSKNK</sequence>
<dbReference type="SMART" id="SM00838">
    <property type="entry name" value="EFG_C"/>
    <property type="match status" value="1"/>
</dbReference>